<keyword evidence="3" id="KW-1185">Reference proteome</keyword>
<feature type="coiled-coil region" evidence="1">
    <location>
        <begin position="50"/>
        <end position="124"/>
    </location>
</feature>
<name>A0ABQ3I769_9BACT</name>
<evidence type="ECO:0000313" key="2">
    <source>
        <dbReference type="EMBL" id="GHE60587.1"/>
    </source>
</evidence>
<organism evidence="2 3">
    <name type="scientific">Roseivirga thermotolerans</name>
    <dbReference type="NCBI Taxonomy" id="1758176"/>
    <lineage>
        <taxon>Bacteria</taxon>
        <taxon>Pseudomonadati</taxon>
        <taxon>Bacteroidota</taxon>
        <taxon>Cytophagia</taxon>
        <taxon>Cytophagales</taxon>
        <taxon>Roseivirgaceae</taxon>
        <taxon>Roseivirga</taxon>
    </lineage>
</organism>
<evidence type="ECO:0008006" key="4">
    <source>
        <dbReference type="Google" id="ProtNLM"/>
    </source>
</evidence>
<accession>A0ABQ3I769</accession>
<keyword evidence="1" id="KW-0175">Coiled coil</keyword>
<evidence type="ECO:0000313" key="3">
    <source>
        <dbReference type="Proteomes" id="UP000658258"/>
    </source>
</evidence>
<protein>
    <recommendedName>
        <fullName evidence="4">LemA family protein</fullName>
    </recommendedName>
</protein>
<dbReference type="RefSeq" id="WP_189629551.1">
    <property type="nucleotide sequence ID" value="NZ_BNAG01000002.1"/>
</dbReference>
<comment type="caution">
    <text evidence="2">The sequence shown here is derived from an EMBL/GenBank/DDBJ whole genome shotgun (WGS) entry which is preliminary data.</text>
</comment>
<dbReference type="Proteomes" id="UP000658258">
    <property type="component" value="Unassembled WGS sequence"/>
</dbReference>
<dbReference type="EMBL" id="BNAG01000002">
    <property type="protein sequence ID" value="GHE60587.1"/>
    <property type="molecule type" value="Genomic_DNA"/>
</dbReference>
<evidence type="ECO:0000256" key="1">
    <source>
        <dbReference type="SAM" id="Coils"/>
    </source>
</evidence>
<proteinExistence type="predicted"/>
<gene>
    <name evidence="2" type="ORF">GCM10011340_14340</name>
</gene>
<sequence>MGFLPLFVALLGLILLYTLYTYNQIKPRKANLNRVIDAMAANSRERKQLVLQHEQNYPALQELAEKLRKTSTDRFQSYKKEEEFIEELEQATKQLANEDLAHKLNALNHRQQELIQNLKSKAKEYNSFIGKSPASAVASAFGFRQF</sequence>
<reference evidence="3" key="1">
    <citation type="journal article" date="2019" name="Int. J. Syst. Evol. Microbiol.">
        <title>The Global Catalogue of Microorganisms (GCM) 10K type strain sequencing project: providing services to taxonomists for standard genome sequencing and annotation.</title>
        <authorList>
            <consortium name="The Broad Institute Genomics Platform"/>
            <consortium name="The Broad Institute Genome Sequencing Center for Infectious Disease"/>
            <person name="Wu L."/>
            <person name="Ma J."/>
        </authorList>
    </citation>
    <scope>NUCLEOTIDE SEQUENCE [LARGE SCALE GENOMIC DNA]</scope>
    <source>
        <strain evidence="3">CGMCC 1.15111</strain>
    </source>
</reference>